<evidence type="ECO:0000256" key="1">
    <source>
        <dbReference type="SAM" id="MobiDB-lite"/>
    </source>
</evidence>
<dbReference type="PANTHER" id="PTHR43431:SF7">
    <property type="entry name" value="OXIDOREDUCTASE, SHORT CHAIN DEHYDROGENASE_REDUCTASE FAMILY (AFU_ORTHOLOGUE AFUA_5G14000)"/>
    <property type="match status" value="1"/>
</dbReference>
<dbReference type="Pfam" id="PF00106">
    <property type="entry name" value="adh_short"/>
    <property type="match status" value="1"/>
</dbReference>
<dbReference type="PANTHER" id="PTHR43431">
    <property type="entry name" value="OXIDOREDUCTASE, SHORT CHAIN DEHYDROGENASE/REDUCTASE FAMILY (AFU_ORTHOLOGUE AFUA_5G14000)"/>
    <property type="match status" value="1"/>
</dbReference>
<dbReference type="PRINTS" id="PR00081">
    <property type="entry name" value="GDHRDH"/>
</dbReference>
<proteinExistence type="predicted"/>
<evidence type="ECO:0008006" key="4">
    <source>
        <dbReference type="Google" id="ProtNLM"/>
    </source>
</evidence>
<protein>
    <recommendedName>
        <fullName evidence="4">NAD(P)-binding protein</fullName>
    </recommendedName>
</protein>
<dbReference type="EMBL" id="DF848432">
    <property type="protein sequence ID" value="GAT53636.1"/>
    <property type="molecule type" value="Genomic_DNA"/>
</dbReference>
<reference evidence="2" key="1">
    <citation type="submission" date="2014-09" db="EMBL/GenBank/DDBJ databases">
        <title>Genome sequence of the luminous mushroom Mycena chlorophos for searching fungal bioluminescence genes.</title>
        <authorList>
            <person name="Tanaka Y."/>
            <person name="Kasuga D."/>
            <person name="Oba Y."/>
            <person name="Hase S."/>
            <person name="Sato K."/>
            <person name="Oba Y."/>
            <person name="Sakakibara Y."/>
        </authorList>
    </citation>
    <scope>NUCLEOTIDE SEQUENCE</scope>
</reference>
<dbReference type="SUPFAM" id="SSF51735">
    <property type="entry name" value="NAD(P)-binding Rossmann-fold domains"/>
    <property type="match status" value="1"/>
</dbReference>
<dbReference type="Gene3D" id="3.40.50.720">
    <property type="entry name" value="NAD(P)-binding Rossmann-like Domain"/>
    <property type="match status" value="1"/>
</dbReference>
<dbReference type="InterPro" id="IPR002347">
    <property type="entry name" value="SDR_fam"/>
</dbReference>
<organism evidence="2 3">
    <name type="scientific">Mycena chlorophos</name>
    <name type="common">Agaric fungus</name>
    <name type="synonym">Agaricus chlorophos</name>
    <dbReference type="NCBI Taxonomy" id="658473"/>
    <lineage>
        <taxon>Eukaryota</taxon>
        <taxon>Fungi</taxon>
        <taxon>Dikarya</taxon>
        <taxon>Basidiomycota</taxon>
        <taxon>Agaricomycotina</taxon>
        <taxon>Agaricomycetes</taxon>
        <taxon>Agaricomycetidae</taxon>
        <taxon>Agaricales</taxon>
        <taxon>Marasmiineae</taxon>
        <taxon>Mycenaceae</taxon>
        <taxon>Mycena</taxon>
    </lineage>
</organism>
<dbReference type="Proteomes" id="UP000815677">
    <property type="component" value="Unassembled WGS sequence"/>
</dbReference>
<gene>
    <name evidence="2" type="ORF">MCHLO_10573</name>
</gene>
<sequence length="351" mass="37014">MTALVQPTRSTALSGLCRVSSPQRTRFLSQVHGHRLQAAGHRQIQGFISARNGMAHYAAIRGHRDEPAGTLSAIDRLIKKNSARASSSRPPPMVSQVIVVAGVGNGSGTGAAVARLFAQEGYTVALVSRGEGALKALASSITGAGGKAEAFPISEYSGDVMTAAFAAIQARFPAPEYAITVAVFNAAQGVWKPFLQVTPNDIRESNKVNIEASFAFSRAAILAFQSNETLTSANGAKGTLIFTGATASLRGNVTTSVFASGKFALRSLSQSLAKEFGREDIHVAHAIIDGGIATGNTRGDRNTPPSGPVENPKPAALLSPESIATSYLYLVNQDRSSWTWELDLRPAHEKW</sequence>
<dbReference type="InterPro" id="IPR036291">
    <property type="entry name" value="NAD(P)-bd_dom_sf"/>
</dbReference>
<feature type="region of interest" description="Disordered" evidence="1">
    <location>
        <begin position="293"/>
        <end position="315"/>
    </location>
</feature>
<accession>A0ABQ0LUL9</accession>
<keyword evidence="3" id="KW-1185">Reference proteome</keyword>
<evidence type="ECO:0000313" key="3">
    <source>
        <dbReference type="Proteomes" id="UP000815677"/>
    </source>
</evidence>
<name>A0ABQ0LUL9_MYCCL</name>
<evidence type="ECO:0000313" key="2">
    <source>
        <dbReference type="EMBL" id="GAT53636.1"/>
    </source>
</evidence>